<dbReference type="Gene3D" id="2.40.10.10">
    <property type="entry name" value="Trypsin-like serine proteases"/>
    <property type="match status" value="2"/>
</dbReference>
<evidence type="ECO:0000256" key="5">
    <source>
        <dbReference type="SAM" id="Phobius"/>
    </source>
</evidence>
<evidence type="ECO:0000256" key="2">
    <source>
        <dbReference type="ARBA" id="ARBA00022670"/>
    </source>
</evidence>
<accession>A0A6V7PBF2</accession>
<dbReference type="AlphaFoldDB" id="A0A6V7PBF2"/>
<gene>
    <name evidence="6" type="ORF">CB5_LOCUS11334</name>
</gene>
<feature type="region of interest" description="Disordered" evidence="4">
    <location>
        <begin position="15"/>
        <end position="42"/>
    </location>
</feature>
<evidence type="ECO:0000256" key="3">
    <source>
        <dbReference type="ARBA" id="ARBA00022801"/>
    </source>
</evidence>
<dbReference type="PANTHER" id="PTHR43343">
    <property type="entry name" value="PEPTIDASE S12"/>
    <property type="match status" value="1"/>
</dbReference>
<keyword evidence="5" id="KW-0472">Membrane</keyword>
<protein>
    <recommendedName>
        <fullName evidence="7">Protease Do-like 5, chloroplastic</fullName>
    </recommendedName>
</protein>
<reference evidence="6" key="1">
    <citation type="submission" date="2020-07" db="EMBL/GenBank/DDBJ databases">
        <authorList>
            <person name="Lin J."/>
        </authorList>
    </citation>
    <scope>NUCLEOTIDE SEQUENCE</scope>
</reference>
<keyword evidence="3" id="KW-0378">Hydrolase</keyword>
<sequence length="368" mass="39216">MLPLPCLLLPPPPAPTSSSLFPPPPLVSPPPPPPSPSSVRRSGALLPRRSAAAAAAAALLLLAAAPPQTLPFTRIARAAEEDADDPQSEEERVVRLFQVLLIFFFFFFLLLLLLLLILPMGNWFLDLEASPSVVFIKDLELKPNRKNPLVASTNNQEEEEGNEDLKDAKVEGTGSGFLWDKFGHIVTNYHVIAKLATDGAGLHRCKVYLEDSSGRAYPKEGKLIGADPAYDLAVLKKQVDVEGDKLRPALIGTSRSLKVGQSCFAIGNPFGYEHTLTTGVVSGLSREIPSPNGRAIRGAIQTDAAINAGNSGGPLIDSYGHVIGVNTATFTRKGTGISSGVNFAIPIDAVVLIVPNLIVYGTSVSNRF</sequence>
<feature type="transmembrane region" description="Helical" evidence="5">
    <location>
        <begin position="96"/>
        <end position="118"/>
    </location>
</feature>
<dbReference type="EMBL" id="LR862147">
    <property type="protein sequence ID" value="CAD1828123.1"/>
    <property type="molecule type" value="Genomic_DNA"/>
</dbReference>
<dbReference type="Pfam" id="PF13365">
    <property type="entry name" value="Trypsin_2"/>
    <property type="match status" value="1"/>
</dbReference>
<keyword evidence="5" id="KW-0812">Transmembrane</keyword>
<proteinExistence type="inferred from homology"/>
<evidence type="ECO:0000256" key="4">
    <source>
        <dbReference type="SAM" id="MobiDB-lite"/>
    </source>
</evidence>
<dbReference type="InterPro" id="IPR001940">
    <property type="entry name" value="Peptidase_S1C"/>
</dbReference>
<name>A0A6V7PBF2_ANACO</name>
<dbReference type="SUPFAM" id="SSF50494">
    <property type="entry name" value="Trypsin-like serine proteases"/>
    <property type="match status" value="1"/>
</dbReference>
<evidence type="ECO:0000256" key="1">
    <source>
        <dbReference type="ARBA" id="ARBA00010541"/>
    </source>
</evidence>
<comment type="similarity">
    <text evidence="1">Belongs to the peptidase S1C family.</text>
</comment>
<dbReference type="InterPro" id="IPR009003">
    <property type="entry name" value="Peptidase_S1_PA"/>
</dbReference>
<feature type="compositionally biased region" description="Pro residues" evidence="4">
    <location>
        <begin position="15"/>
        <end position="36"/>
    </location>
</feature>
<evidence type="ECO:0000313" key="6">
    <source>
        <dbReference type="EMBL" id="CAD1828123.1"/>
    </source>
</evidence>
<dbReference type="InterPro" id="IPR043504">
    <property type="entry name" value="Peptidase_S1_PA_chymotrypsin"/>
</dbReference>
<organism evidence="6">
    <name type="scientific">Ananas comosus var. bracteatus</name>
    <name type="common">red pineapple</name>
    <dbReference type="NCBI Taxonomy" id="296719"/>
    <lineage>
        <taxon>Eukaryota</taxon>
        <taxon>Viridiplantae</taxon>
        <taxon>Streptophyta</taxon>
        <taxon>Embryophyta</taxon>
        <taxon>Tracheophyta</taxon>
        <taxon>Spermatophyta</taxon>
        <taxon>Magnoliopsida</taxon>
        <taxon>Liliopsida</taxon>
        <taxon>Poales</taxon>
        <taxon>Bromeliaceae</taxon>
        <taxon>Bromelioideae</taxon>
        <taxon>Ananas</taxon>
    </lineage>
</organism>
<dbReference type="GO" id="GO:0006508">
    <property type="term" value="P:proteolysis"/>
    <property type="evidence" value="ECO:0007669"/>
    <property type="project" value="UniProtKB-KW"/>
</dbReference>
<dbReference type="InterPro" id="IPR051201">
    <property type="entry name" value="Chloro_Bact_Ser_Proteases"/>
</dbReference>
<keyword evidence="2" id="KW-0645">Protease</keyword>
<dbReference type="GO" id="GO:0004252">
    <property type="term" value="F:serine-type endopeptidase activity"/>
    <property type="evidence" value="ECO:0007669"/>
    <property type="project" value="InterPro"/>
</dbReference>
<evidence type="ECO:0008006" key="7">
    <source>
        <dbReference type="Google" id="ProtNLM"/>
    </source>
</evidence>
<dbReference type="PRINTS" id="PR00834">
    <property type="entry name" value="PROTEASES2C"/>
</dbReference>
<dbReference type="PANTHER" id="PTHR43343:SF6">
    <property type="entry name" value="PROTEASE DO-LIKE 5, CHLOROPLASTIC ISOFORM X1"/>
    <property type="match status" value="1"/>
</dbReference>
<keyword evidence="5" id="KW-1133">Transmembrane helix</keyword>